<organism evidence="1 3">
    <name type="scientific">Lactococcus lactis subsp. cremoris</name>
    <name type="common">Streptococcus cremoris</name>
    <dbReference type="NCBI Taxonomy" id="1359"/>
    <lineage>
        <taxon>Bacteria</taxon>
        <taxon>Bacillati</taxon>
        <taxon>Bacillota</taxon>
        <taxon>Bacilli</taxon>
        <taxon>Lactobacillales</taxon>
        <taxon>Streptococcaceae</taxon>
        <taxon>Lactococcus</taxon>
    </lineage>
</organism>
<dbReference type="RefSeq" id="WP_155723358.1">
    <property type="nucleotide sequence ID" value="NZ_CP070856.1"/>
</dbReference>
<dbReference type="AlphaFoldDB" id="A0A166JD29"/>
<proteinExistence type="predicted"/>
<evidence type="ECO:0000313" key="2">
    <source>
        <dbReference type="EMBL" id="WMX71432.1"/>
    </source>
</evidence>
<gene>
    <name evidence="1" type="ORF">AB996_1587</name>
    <name evidence="2" type="ORF">RF668_03975</name>
</gene>
<evidence type="ECO:0000313" key="1">
    <source>
        <dbReference type="EMBL" id="KZK06022.1"/>
    </source>
</evidence>
<protein>
    <submittedName>
        <fullName evidence="1">Uncharacterized protein</fullName>
    </submittedName>
</protein>
<name>A0A166JD29_LACLC</name>
<dbReference type="EMBL" id="LIYF01000023">
    <property type="protein sequence ID" value="KZK06022.1"/>
    <property type="molecule type" value="Genomic_DNA"/>
</dbReference>
<dbReference type="Proteomes" id="UP000076519">
    <property type="component" value="Unassembled WGS sequence"/>
</dbReference>
<reference evidence="2" key="2">
    <citation type="journal article" date="2022" name="Microbiol. Spectr.">
        <title>Optimizing Conditions in the Acid Tolerance Test for Potential Probiotics Using Response Surface Methodology.</title>
        <authorList>
            <person name="Ko H.I."/>
            <person name="Jeong C.H."/>
            <person name="Hong S.W."/>
            <person name="Eun J.B."/>
            <person name="Kim T.W."/>
        </authorList>
    </citation>
    <scope>NUCLEOTIDE SEQUENCE</scope>
    <source>
        <strain evidence="2">KCKM 0438</strain>
    </source>
</reference>
<dbReference type="PATRIC" id="fig|1359.32.peg.1034"/>
<dbReference type="EMBL" id="CP133787">
    <property type="protein sequence ID" value="WMX71432.1"/>
    <property type="molecule type" value="Genomic_DNA"/>
</dbReference>
<reference evidence="2" key="3">
    <citation type="submission" date="2023-09" db="EMBL/GenBank/DDBJ databases">
        <authorList>
            <person name="Kim T.W."/>
        </authorList>
    </citation>
    <scope>NUCLEOTIDE SEQUENCE</scope>
    <source>
        <strain evidence="2">KCKM 0438</strain>
    </source>
</reference>
<accession>A0A166JD29</accession>
<reference evidence="1 3" key="1">
    <citation type="submission" date="2015-08" db="EMBL/GenBank/DDBJ databases">
        <title>Draft Genome Sequences of 11 Lactococcus lactis subspecies cremoris strains.</title>
        <authorList>
            <person name="Wels M."/>
            <person name="Backus L."/>
            <person name="Boekhorst J."/>
            <person name="Dijkstra A."/>
            <person name="Beerthuizen M."/>
            <person name="Siezen R."/>
            <person name="Bachmann H."/>
            <person name="Van Hijum S."/>
        </authorList>
    </citation>
    <scope>NUCLEOTIDE SEQUENCE [LARGE SCALE GENOMIC DNA]</scope>
    <source>
        <strain evidence="1 3">KW10</strain>
    </source>
</reference>
<sequence>MSKEEKRTILFGKSETRIVSQEVAWNNDSACLPLLEIIEAKTEKNVA</sequence>
<dbReference type="Proteomes" id="UP001254658">
    <property type="component" value="Chromosome"/>
</dbReference>
<evidence type="ECO:0000313" key="3">
    <source>
        <dbReference type="Proteomes" id="UP000076519"/>
    </source>
</evidence>
<dbReference type="GeneID" id="61110681"/>